<keyword evidence="4 7" id="KW-1133">Transmembrane helix</keyword>
<dbReference type="GeneID" id="113725675"/>
<evidence type="ECO:0000256" key="2">
    <source>
        <dbReference type="ARBA" id="ARBA00022448"/>
    </source>
</evidence>
<evidence type="ECO:0000256" key="3">
    <source>
        <dbReference type="ARBA" id="ARBA00022692"/>
    </source>
</evidence>
<organism evidence="10 11">
    <name type="scientific">Coffea arabica</name>
    <name type="common">Arabian coffee</name>
    <dbReference type="NCBI Taxonomy" id="13443"/>
    <lineage>
        <taxon>Eukaryota</taxon>
        <taxon>Viridiplantae</taxon>
        <taxon>Streptophyta</taxon>
        <taxon>Embryophyta</taxon>
        <taxon>Tracheophyta</taxon>
        <taxon>Spermatophyta</taxon>
        <taxon>Magnoliopsida</taxon>
        <taxon>eudicotyledons</taxon>
        <taxon>Gunneridae</taxon>
        <taxon>Pentapetalae</taxon>
        <taxon>asterids</taxon>
        <taxon>lamiids</taxon>
        <taxon>Gentianales</taxon>
        <taxon>Rubiaceae</taxon>
        <taxon>Ixoroideae</taxon>
        <taxon>Gardenieae complex</taxon>
        <taxon>Bertiereae - Coffeeae clade</taxon>
        <taxon>Coffeeae</taxon>
        <taxon>Coffea</taxon>
    </lineage>
</organism>
<evidence type="ECO:0000256" key="1">
    <source>
        <dbReference type="ARBA" id="ARBA00004141"/>
    </source>
</evidence>
<evidence type="ECO:0000259" key="9">
    <source>
        <dbReference type="PROSITE" id="PS50850"/>
    </source>
</evidence>
<keyword evidence="5 7" id="KW-0472">Membrane</keyword>
<dbReference type="PANTHER" id="PTHR23504:SF108">
    <property type="entry name" value="OS11G0151500 PROTEIN"/>
    <property type="match status" value="1"/>
</dbReference>
<dbReference type="PANTHER" id="PTHR23504">
    <property type="entry name" value="MAJOR FACILITATOR SUPERFAMILY DOMAIN-CONTAINING PROTEIN 10"/>
    <property type="match status" value="1"/>
</dbReference>
<dbReference type="RefSeq" id="XP_027104773.2">
    <property type="nucleotide sequence ID" value="XM_027248972.2"/>
</dbReference>
<feature type="chain" id="PRO_5045314405" evidence="8">
    <location>
        <begin position="31"/>
        <end position="444"/>
    </location>
</feature>
<keyword evidence="8" id="KW-0732">Signal</keyword>
<evidence type="ECO:0000313" key="11">
    <source>
        <dbReference type="RefSeq" id="XP_027104773.2"/>
    </source>
</evidence>
<evidence type="ECO:0000256" key="6">
    <source>
        <dbReference type="ARBA" id="ARBA00044504"/>
    </source>
</evidence>
<dbReference type="GO" id="GO:0016020">
    <property type="term" value="C:membrane"/>
    <property type="evidence" value="ECO:0007669"/>
    <property type="project" value="UniProtKB-SubCell"/>
</dbReference>
<protein>
    <submittedName>
        <fullName evidence="11">Uncharacterized protein isoform X1</fullName>
    </submittedName>
</protein>
<reference evidence="10" key="1">
    <citation type="journal article" date="2025" name="Foods">
        <title>Unveiling the Microbial Signatures of Arabica Coffee Cherries: Insights into Ripeness Specific Diversity, Functional Traits, and Implications for Quality and Safety.</title>
        <authorList>
            <consortium name="RefSeq"/>
            <person name="Tenea G.N."/>
            <person name="Cifuentes V."/>
            <person name="Reyes P."/>
            <person name="Cevallos-Vallejos M."/>
        </authorList>
    </citation>
    <scope>NUCLEOTIDE SEQUENCE [LARGE SCALE GENOMIC DNA]</scope>
</reference>
<dbReference type="InterPro" id="IPR020846">
    <property type="entry name" value="MFS_dom"/>
</dbReference>
<name>A0A6P6VP50_COFAR</name>
<dbReference type="GO" id="GO:0022857">
    <property type="term" value="F:transmembrane transporter activity"/>
    <property type="evidence" value="ECO:0007669"/>
    <property type="project" value="InterPro"/>
</dbReference>
<keyword evidence="2" id="KW-0813">Transport</keyword>
<dbReference type="PROSITE" id="PS50850">
    <property type="entry name" value="MFS"/>
    <property type="match status" value="1"/>
</dbReference>
<keyword evidence="10" id="KW-1185">Reference proteome</keyword>
<evidence type="ECO:0000256" key="7">
    <source>
        <dbReference type="SAM" id="Phobius"/>
    </source>
</evidence>
<dbReference type="Gene3D" id="1.20.1250.20">
    <property type="entry name" value="MFS general substrate transporter like domains"/>
    <property type="match status" value="1"/>
</dbReference>
<comment type="subcellular location">
    <subcellularLocation>
        <location evidence="1">Membrane</location>
        <topology evidence="1">Multi-pass membrane protein</topology>
    </subcellularLocation>
</comment>
<dbReference type="AlphaFoldDB" id="A0A6P6VP50"/>
<dbReference type="PRINTS" id="PR01035">
    <property type="entry name" value="TCRTETA"/>
</dbReference>
<feature type="transmembrane region" description="Helical" evidence="7">
    <location>
        <begin position="152"/>
        <end position="170"/>
    </location>
</feature>
<feature type="transmembrane region" description="Helical" evidence="7">
    <location>
        <begin position="177"/>
        <end position="198"/>
    </location>
</feature>
<evidence type="ECO:0000313" key="10">
    <source>
        <dbReference type="Proteomes" id="UP001652660"/>
    </source>
</evidence>
<dbReference type="CDD" id="cd17330">
    <property type="entry name" value="MFS_SLC46_TetA_like"/>
    <property type="match status" value="1"/>
</dbReference>
<proteinExistence type="inferred from homology"/>
<feature type="signal peptide" evidence="8">
    <location>
        <begin position="1"/>
        <end position="30"/>
    </location>
</feature>
<dbReference type="InterPro" id="IPR001958">
    <property type="entry name" value="Tet-R_TetA/multi-R_MdtG-like"/>
</dbReference>
<feature type="domain" description="Major facilitator superfamily (MFS) profile" evidence="9">
    <location>
        <begin position="1"/>
        <end position="427"/>
    </location>
</feature>
<dbReference type="InterPro" id="IPR011701">
    <property type="entry name" value="MFS"/>
</dbReference>
<dbReference type="SUPFAM" id="SSF103473">
    <property type="entry name" value="MFS general substrate transporter"/>
    <property type="match status" value="1"/>
</dbReference>
<dbReference type="InterPro" id="IPR036259">
    <property type="entry name" value="MFS_trans_sf"/>
</dbReference>
<dbReference type="Pfam" id="PF07690">
    <property type="entry name" value="MFS_1"/>
    <property type="match status" value="1"/>
</dbReference>
<sequence>MVGMWWWKNKREVRLLVHLLLPLSVHFVAEEMTKSVLVDVTTNVLCPGQSTCPEAIDLNGLQQTTVGIFKMVVLPVLGQLSDDYGRKPLLLATFSADILPFAVLAINKSKGFVYAFYVLRFVSLIFSQGSIYCIAAAYLADVVDDNKKATGFSWMMGLISASRVLGNVLARFLPGTCFFEVAIALLIFCPVYMTLFLAETVTPAPKVDQCLPYFKKAFKLIQEQYDNIRYAASVVISSPTLKSVSLALFFYELGMSGATSTLLYYLKAAFGFDKNQFSEILMVVDIGAVISQLLVLPIITPLVGEKLILCAALLSNAVYALLFGLAWAPWVTYFIAAFGVVNVLVRPSSFALISKAASSTDQGKAQGIILGVQSFSSLLSPLAMTPLTNLFLSRDAPFNCKGFSFVCASLSVAIALCFAFMLKPNTSKKPLEVDAEHNKAPLLS</sequence>
<accession>A0A6P6VP50</accession>
<dbReference type="Proteomes" id="UP001652660">
    <property type="component" value="Chromosome 2c"/>
</dbReference>
<feature type="transmembrane region" description="Helical" evidence="7">
    <location>
        <begin position="319"/>
        <end position="345"/>
    </location>
</feature>
<keyword evidence="3 7" id="KW-0812">Transmembrane</keyword>
<feature type="transmembrane region" description="Helical" evidence="7">
    <location>
        <begin position="403"/>
        <end position="422"/>
    </location>
</feature>
<comment type="similarity">
    <text evidence="6">Belongs to the major facilitator superfamily. Phosphate:H(+) symporter (TC 2.A.1.9) family.</text>
</comment>
<feature type="transmembrane region" description="Helical" evidence="7">
    <location>
        <begin position="118"/>
        <end position="140"/>
    </location>
</feature>
<feature type="transmembrane region" description="Helical" evidence="7">
    <location>
        <begin position="246"/>
        <end position="266"/>
    </location>
</feature>
<gene>
    <name evidence="11" type="primary">LOC113725675</name>
</gene>
<evidence type="ECO:0000256" key="5">
    <source>
        <dbReference type="ARBA" id="ARBA00023136"/>
    </source>
</evidence>
<feature type="transmembrane region" description="Helical" evidence="7">
    <location>
        <begin position="278"/>
        <end position="299"/>
    </location>
</feature>
<evidence type="ECO:0000256" key="4">
    <source>
        <dbReference type="ARBA" id="ARBA00022989"/>
    </source>
</evidence>
<dbReference type="OrthoDB" id="419616at2759"/>
<reference evidence="11" key="2">
    <citation type="submission" date="2025-08" db="UniProtKB">
        <authorList>
            <consortium name="RefSeq"/>
        </authorList>
    </citation>
    <scope>IDENTIFICATION</scope>
    <source>
        <tissue evidence="11">Leaves</tissue>
    </source>
</reference>
<evidence type="ECO:0000256" key="8">
    <source>
        <dbReference type="SAM" id="SignalP"/>
    </source>
</evidence>